<dbReference type="EMBL" id="BNAB01000015">
    <property type="protein sequence ID" value="GHE04171.1"/>
    <property type="molecule type" value="Genomic_DNA"/>
</dbReference>
<name>A0AAN4UT93_9RHOB</name>
<organism evidence="5 8">
    <name type="scientific">Allgaiera indica</name>
    <dbReference type="NCBI Taxonomy" id="765699"/>
    <lineage>
        <taxon>Bacteria</taxon>
        <taxon>Pseudomonadati</taxon>
        <taxon>Pseudomonadota</taxon>
        <taxon>Alphaproteobacteria</taxon>
        <taxon>Rhodobacterales</taxon>
        <taxon>Paracoccaceae</taxon>
        <taxon>Allgaiera</taxon>
    </lineage>
</organism>
<reference evidence="6 7" key="2">
    <citation type="submission" date="2016-10" db="EMBL/GenBank/DDBJ databases">
        <authorList>
            <person name="Varghese N."/>
            <person name="Submissions S."/>
        </authorList>
    </citation>
    <scope>NUCLEOTIDE SEQUENCE [LARGE SCALE GENOMIC DNA]</scope>
    <source>
        <strain evidence="6 7">DSM 24802</strain>
    </source>
</reference>
<dbReference type="Pfam" id="PF25917">
    <property type="entry name" value="BSH_RND"/>
    <property type="match status" value="1"/>
</dbReference>
<dbReference type="Proteomes" id="UP000634647">
    <property type="component" value="Unassembled WGS sequence"/>
</dbReference>
<reference evidence="5" key="3">
    <citation type="submission" date="2023-06" db="EMBL/GenBank/DDBJ databases">
        <authorList>
            <person name="Sun Q."/>
            <person name="Zhou Y."/>
        </authorList>
    </citation>
    <scope>NUCLEOTIDE SEQUENCE</scope>
    <source>
        <strain evidence="5">CGMCC 1.10859</strain>
    </source>
</reference>
<dbReference type="Proteomes" id="UP000199541">
    <property type="component" value="Unassembled WGS sequence"/>
</dbReference>
<gene>
    <name evidence="5" type="ORF">GCM10008024_30240</name>
    <name evidence="6" type="ORF">SAMN05444006_11845</name>
</gene>
<dbReference type="NCBIfam" id="TIGR01730">
    <property type="entry name" value="RND_mfp"/>
    <property type="match status" value="1"/>
</dbReference>
<dbReference type="Gene3D" id="2.40.420.20">
    <property type="match status" value="1"/>
</dbReference>
<dbReference type="PANTHER" id="PTHR30469">
    <property type="entry name" value="MULTIDRUG RESISTANCE PROTEIN MDTA"/>
    <property type="match status" value="1"/>
</dbReference>
<keyword evidence="2" id="KW-0175">Coiled coil</keyword>
<proteinExistence type="inferred from homology"/>
<feature type="chain" id="PRO_5042872522" evidence="3">
    <location>
        <begin position="20"/>
        <end position="323"/>
    </location>
</feature>
<evidence type="ECO:0000313" key="6">
    <source>
        <dbReference type="EMBL" id="SDX50354.1"/>
    </source>
</evidence>
<dbReference type="InterPro" id="IPR006143">
    <property type="entry name" value="RND_pump_MFP"/>
</dbReference>
<dbReference type="PANTHER" id="PTHR30469:SF15">
    <property type="entry name" value="HLYD FAMILY OF SECRETION PROTEINS"/>
    <property type="match status" value="1"/>
</dbReference>
<sequence>MRHLLFAIALAAAPWGAQAGVLEPLKPVTVTDWKAVYGEIEPRDQVPARARIGGTLVSLKVTEGNMVTAGQEIGEIVDRKIAFQLNSYDAQLQALQAQLSNAETELKRGEELLSRGVSTTQRLDALRTQVDVLKNQIASTQAQRQVVVQQANEGKVLAPIAGRVLTVPVAKGSVIMPGEAVATVAGGGFFLRLAVPERHATFLKEGAPIRIETPDGPATGTLAKVYPLIQGGRVTADVEVKDLPDRFVNARVLVRLPVGERQALVVPAGALITRLGLDYVKVREDGDTVLRTVVPGSHEEIGGQDMVEILSGLAPGDRVVDAK</sequence>
<dbReference type="InterPro" id="IPR058625">
    <property type="entry name" value="MdtA-like_BSH"/>
</dbReference>
<protein>
    <submittedName>
        <fullName evidence="5">Membrane protein</fullName>
    </submittedName>
    <submittedName>
        <fullName evidence="6">RND family efflux transporter, MFP subunit</fullName>
    </submittedName>
</protein>
<dbReference type="GO" id="GO:1990281">
    <property type="term" value="C:efflux pump complex"/>
    <property type="evidence" value="ECO:0007669"/>
    <property type="project" value="TreeGrafter"/>
</dbReference>
<comment type="caution">
    <text evidence="5">The sequence shown here is derived from an EMBL/GenBank/DDBJ whole genome shotgun (WGS) entry which is preliminary data.</text>
</comment>
<evidence type="ECO:0000259" key="4">
    <source>
        <dbReference type="Pfam" id="PF25917"/>
    </source>
</evidence>
<keyword evidence="3" id="KW-0732">Signal</keyword>
<dbReference type="SUPFAM" id="SSF111369">
    <property type="entry name" value="HlyD-like secretion proteins"/>
    <property type="match status" value="1"/>
</dbReference>
<feature type="domain" description="Multidrug resistance protein MdtA-like barrel-sandwich hybrid" evidence="4">
    <location>
        <begin position="45"/>
        <end position="183"/>
    </location>
</feature>
<reference evidence="5" key="1">
    <citation type="journal article" date="2014" name="Int. J. Syst. Evol. Microbiol.">
        <title>Complete genome sequence of Corynebacterium casei LMG S-19264T (=DSM 44701T), isolated from a smear-ripened cheese.</title>
        <authorList>
            <consortium name="US DOE Joint Genome Institute (JGI-PGF)"/>
            <person name="Walter F."/>
            <person name="Albersmeier A."/>
            <person name="Kalinowski J."/>
            <person name="Ruckert C."/>
        </authorList>
    </citation>
    <scope>NUCLEOTIDE SEQUENCE</scope>
    <source>
        <strain evidence="5">CGMCC 1.10859</strain>
    </source>
</reference>
<dbReference type="Gene3D" id="2.40.50.100">
    <property type="match status" value="1"/>
</dbReference>
<feature type="coiled-coil region" evidence="2">
    <location>
        <begin position="85"/>
        <end position="143"/>
    </location>
</feature>
<dbReference type="AlphaFoldDB" id="A0AAN4UT93"/>
<evidence type="ECO:0000313" key="5">
    <source>
        <dbReference type="EMBL" id="GHE04171.1"/>
    </source>
</evidence>
<evidence type="ECO:0000256" key="2">
    <source>
        <dbReference type="SAM" id="Coils"/>
    </source>
</evidence>
<dbReference type="Gene3D" id="1.10.287.470">
    <property type="entry name" value="Helix hairpin bin"/>
    <property type="match status" value="1"/>
</dbReference>
<feature type="signal peptide" evidence="3">
    <location>
        <begin position="1"/>
        <end position="19"/>
    </location>
</feature>
<evidence type="ECO:0000256" key="3">
    <source>
        <dbReference type="SAM" id="SignalP"/>
    </source>
</evidence>
<keyword evidence="7" id="KW-1185">Reference proteome</keyword>
<evidence type="ECO:0000313" key="8">
    <source>
        <dbReference type="Proteomes" id="UP000634647"/>
    </source>
</evidence>
<evidence type="ECO:0000256" key="1">
    <source>
        <dbReference type="ARBA" id="ARBA00009477"/>
    </source>
</evidence>
<comment type="similarity">
    <text evidence="1">Belongs to the membrane fusion protein (MFP) (TC 8.A.1) family.</text>
</comment>
<accession>A0AAN4UT93</accession>
<dbReference type="EMBL" id="FNOB01000018">
    <property type="protein sequence ID" value="SDX50354.1"/>
    <property type="molecule type" value="Genomic_DNA"/>
</dbReference>
<evidence type="ECO:0000313" key="7">
    <source>
        <dbReference type="Proteomes" id="UP000199541"/>
    </source>
</evidence>
<dbReference type="RefSeq" id="WP_035838002.1">
    <property type="nucleotide sequence ID" value="NZ_BNAB01000015.1"/>
</dbReference>
<dbReference type="GO" id="GO:0015562">
    <property type="term" value="F:efflux transmembrane transporter activity"/>
    <property type="evidence" value="ECO:0007669"/>
    <property type="project" value="TreeGrafter"/>
</dbReference>